<proteinExistence type="predicted"/>
<feature type="region of interest" description="Disordered" evidence="1">
    <location>
        <begin position="68"/>
        <end position="100"/>
    </location>
</feature>
<dbReference type="AlphaFoldDB" id="A0A3P6QSK6"/>
<feature type="region of interest" description="Disordered" evidence="1">
    <location>
        <begin position="1"/>
        <end position="52"/>
    </location>
</feature>
<keyword evidence="3" id="KW-1185">Reference proteome</keyword>
<sequence>MFYVTSGELTPVSATTQTQHSPNSEPTTRRLSTRPLHHHKAQTEPISASVPSSTFKILSICRKWSHGRSWDLSDSEDAEGDDDDSDEFDDDSDELEEDLDDECQENCLVIRSYRHLQQQLNIQQQ</sequence>
<reference evidence="2 3" key="1">
    <citation type="submission" date="2018-11" db="EMBL/GenBank/DDBJ databases">
        <authorList>
            <consortium name="Pathogen Informatics"/>
        </authorList>
    </citation>
    <scope>NUCLEOTIDE SEQUENCE [LARGE SCALE GENOMIC DNA]</scope>
</reference>
<dbReference type="OrthoDB" id="5874440at2759"/>
<feature type="compositionally biased region" description="Polar residues" evidence="1">
    <location>
        <begin position="12"/>
        <end position="30"/>
    </location>
</feature>
<dbReference type="Proteomes" id="UP000267096">
    <property type="component" value="Unassembled WGS sequence"/>
</dbReference>
<feature type="compositionally biased region" description="Acidic residues" evidence="1">
    <location>
        <begin position="73"/>
        <end position="100"/>
    </location>
</feature>
<organism evidence="2 3">
    <name type="scientific">Anisakis simplex</name>
    <name type="common">Herring worm</name>
    <dbReference type="NCBI Taxonomy" id="6269"/>
    <lineage>
        <taxon>Eukaryota</taxon>
        <taxon>Metazoa</taxon>
        <taxon>Ecdysozoa</taxon>
        <taxon>Nematoda</taxon>
        <taxon>Chromadorea</taxon>
        <taxon>Rhabditida</taxon>
        <taxon>Spirurina</taxon>
        <taxon>Ascaridomorpha</taxon>
        <taxon>Ascaridoidea</taxon>
        <taxon>Anisakidae</taxon>
        <taxon>Anisakis</taxon>
        <taxon>Anisakis simplex complex</taxon>
    </lineage>
</organism>
<evidence type="ECO:0000256" key="1">
    <source>
        <dbReference type="SAM" id="MobiDB-lite"/>
    </source>
</evidence>
<name>A0A3P6QSK6_ANISI</name>
<dbReference type="EMBL" id="UYRR01023928">
    <property type="protein sequence ID" value="VDK33198.1"/>
    <property type="molecule type" value="Genomic_DNA"/>
</dbReference>
<accession>A0A3P6QSK6</accession>
<gene>
    <name evidence="2" type="ORF">ASIM_LOCUS8618</name>
</gene>
<feature type="compositionally biased region" description="Basic residues" evidence="1">
    <location>
        <begin position="31"/>
        <end position="40"/>
    </location>
</feature>
<evidence type="ECO:0000313" key="2">
    <source>
        <dbReference type="EMBL" id="VDK33198.1"/>
    </source>
</evidence>
<evidence type="ECO:0000313" key="3">
    <source>
        <dbReference type="Proteomes" id="UP000267096"/>
    </source>
</evidence>
<protein>
    <submittedName>
        <fullName evidence="2">Uncharacterized protein</fullName>
    </submittedName>
</protein>